<dbReference type="EMBL" id="QUAH01000001">
    <property type="protein sequence ID" value="RFT16913.1"/>
    <property type="molecule type" value="Genomic_DNA"/>
</dbReference>
<dbReference type="Pfam" id="PF16363">
    <property type="entry name" value="GDP_Man_Dehyd"/>
    <property type="match status" value="1"/>
</dbReference>
<comment type="caution">
    <text evidence="2">The sequence shown here is derived from an EMBL/GenBank/DDBJ whole genome shotgun (WGS) entry which is preliminary data.</text>
</comment>
<gene>
    <name evidence="2" type="ORF">OP8BY_0855</name>
</gene>
<dbReference type="PANTHER" id="PTHR43000">
    <property type="entry name" value="DTDP-D-GLUCOSE 4,6-DEHYDRATASE-RELATED"/>
    <property type="match status" value="1"/>
</dbReference>
<dbReference type="Gene3D" id="3.40.50.720">
    <property type="entry name" value="NAD(P)-binding Rossmann-like Domain"/>
    <property type="match status" value="1"/>
</dbReference>
<dbReference type="InterPro" id="IPR036291">
    <property type="entry name" value="NAD(P)-bd_dom_sf"/>
</dbReference>
<proteinExistence type="predicted"/>
<dbReference type="InterPro" id="IPR016040">
    <property type="entry name" value="NAD(P)-bd_dom"/>
</dbReference>
<name>A0A3E2BQ55_9BACT</name>
<reference evidence="2 3" key="1">
    <citation type="submission" date="2018-08" db="EMBL/GenBank/DDBJ databases">
        <title>Genome analysis of the thermophilic bacterium of the candidate phylum Aminicenantes from deep subsurface aquifer revealed its physiology and ecological role.</title>
        <authorList>
            <person name="Kadnikov V.V."/>
            <person name="Mardanov A.V."/>
            <person name="Beletsky A.V."/>
            <person name="Karnachuk O.V."/>
            <person name="Ravin N.V."/>
        </authorList>
    </citation>
    <scope>NUCLEOTIDE SEQUENCE [LARGE SCALE GENOMIC DNA]</scope>
    <source>
        <strain evidence="2">BY38</strain>
    </source>
</reference>
<evidence type="ECO:0000313" key="2">
    <source>
        <dbReference type="EMBL" id="RFT16913.1"/>
    </source>
</evidence>
<sequence length="318" mass="35469">MRVLVTGISGFIGSHLAEYLTQALPNLELFGLVRPRACLSALKKVADRVKILEADVRDQGSMLKALSEVRPDRIFHLAGQSAVEMSFRAPAETFSTNALGTVHLLEALLELQINPVVLIASSAEIYGLAYADELPLKETAAFRPLNPFGVSKAAQDLLGFQYYKAFGLKVIRARIFNTLGPRQPVYYQISSLARQIAEIEKKKRDPVLKVSNLENKKDYTDIRDLVRALWLISEKSEPGEVFNLGSGQAWSGNEILKLMLGMTRAKLVLESEDKKSSLPEPPILLADISRLVRLTGWKPQIGLKQSILDLINYWREQV</sequence>
<dbReference type="AlphaFoldDB" id="A0A3E2BQ55"/>
<protein>
    <submittedName>
        <fullName evidence="2">GDP-mannose 4,6-dehydratase</fullName>
    </submittedName>
</protein>
<dbReference type="Proteomes" id="UP000257323">
    <property type="component" value="Unassembled WGS sequence"/>
</dbReference>
<dbReference type="Gene3D" id="3.90.25.10">
    <property type="entry name" value="UDP-galactose 4-epimerase, domain 1"/>
    <property type="match status" value="1"/>
</dbReference>
<evidence type="ECO:0000313" key="3">
    <source>
        <dbReference type="Proteomes" id="UP000257323"/>
    </source>
</evidence>
<evidence type="ECO:0000259" key="1">
    <source>
        <dbReference type="Pfam" id="PF16363"/>
    </source>
</evidence>
<dbReference type="SUPFAM" id="SSF51735">
    <property type="entry name" value="NAD(P)-binding Rossmann-fold domains"/>
    <property type="match status" value="1"/>
</dbReference>
<feature type="domain" description="NAD(P)-binding" evidence="1">
    <location>
        <begin position="4"/>
        <end position="307"/>
    </location>
</feature>
<accession>A0A3E2BQ55</accession>
<organism evidence="2 3">
    <name type="scientific">Candidatus Saccharicenans subterraneus</name>
    <dbReference type="NCBI Taxonomy" id="2508984"/>
    <lineage>
        <taxon>Bacteria</taxon>
        <taxon>Candidatus Aminicenantota</taxon>
        <taxon>Candidatus Aminicenantia</taxon>
        <taxon>Candidatus Aminicenantales</taxon>
        <taxon>Candidatus Saccharicenantaceae</taxon>
        <taxon>Candidatus Saccharicenans</taxon>
    </lineage>
</organism>